<keyword evidence="9 21" id="KW-0853">WD repeat</keyword>
<keyword evidence="18" id="KW-0966">Cell projection</keyword>
<dbReference type="InterPro" id="IPR023362">
    <property type="entry name" value="PH-BEACH_dom"/>
</dbReference>
<dbReference type="PANTHER" id="PTHR46108">
    <property type="entry name" value="BLUE CHEESE"/>
    <property type="match status" value="1"/>
</dbReference>
<dbReference type="FunFam" id="1.10.1540.10:FF:000002">
    <property type="entry name" value="WD repeat and FYVE domain containing 3"/>
    <property type="match status" value="1"/>
</dbReference>
<dbReference type="InterPro" id="IPR000306">
    <property type="entry name" value="Znf_FYVE"/>
</dbReference>
<keyword evidence="7" id="KW-0963">Cytoplasm</keyword>
<keyword evidence="10" id="KW-0479">Metal-binding</keyword>
<dbReference type="GO" id="GO:0008289">
    <property type="term" value="F:lipid binding"/>
    <property type="evidence" value="ECO:0007669"/>
    <property type="project" value="UniProtKB-KW"/>
</dbReference>
<dbReference type="CDD" id="cd01201">
    <property type="entry name" value="PH_BEACH"/>
    <property type="match status" value="1"/>
</dbReference>
<keyword evidence="15" id="KW-0446">Lipid-binding</keyword>
<feature type="domain" description="FYVE-type" evidence="23">
    <location>
        <begin position="1646"/>
        <end position="1706"/>
    </location>
</feature>
<dbReference type="PROSITE" id="PS50294">
    <property type="entry name" value="WD_REPEATS_REGION"/>
    <property type="match status" value="1"/>
</dbReference>
<dbReference type="FunFam" id="2.30.29.30:FF:000095">
    <property type="entry name" value="WD repeat and FYVE domain containing 3"/>
    <property type="match status" value="1"/>
</dbReference>
<dbReference type="InterPro" id="IPR011993">
    <property type="entry name" value="PH-like_dom_sf"/>
</dbReference>
<evidence type="ECO:0000256" key="3">
    <source>
        <dbReference type="ARBA" id="ARBA00004484"/>
    </source>
</evidence>
<dbReference type="SMART" id="SM01026">
    <property type="entry name" value="Beach"/>
    <property type="match status" value="1"/>
</dbReference>
<accession>A0A834BJ51</accession>
<feature type="compositionally biased region" description="Basic and acidic residues" evidence="22">
    <location>
        <begin position="660"/>
        <end position="669"/>
    </location>
</feature>
<keyword evidence="8" id="KW-0597">Phosphoprotein</keyword>
<sequence>MALFLQQPVSELPENLQFDLDSIWTFIFGVPASSGTVVSSIHNVCTEAAFLLLGMLRSMLNSPWQSEEEGSWLREYPVTLMQFFRYLYHNVPDLASMWMSPDFLCALAATVFPFNIRPYSEMVTDLDDEVGSPAEEFKAFAADTGMNRSQSEYCNVGAKTYLTNHPAKKFVFDFMRVLIIDNLCLTPASKQTPLIDLLLEASPERSTRTQQKEFQTYILDSVMDHLLAADVLLGEDASLPITSGGSYQVLVNNVFYFTQRVVDKLWQGMFNKESKLLIDFIIQLIAQSKRRSQGLSLDAVYHCLNRTILYQFSRAHKTVPQQVALLDSLRVLTVNRNLILGPGNHDQEFISCLAHCLINLHVGSNVDGFGLEAEARMTTWHIMIPSDIEPDGGYSQDISEGRQLLIKAVNRVWTELIHSKKQALEELFKVTLPVNERGHVDIAMARPLIEEAGLKCWQNHLAHEKKCISRGEALIPTTQSKLSRVSSGFGLSKLTGSRRNRKESGLSKHSLSTQEISQWMFTHIAVVRDLVDTQYKEYQERQQNALKYVTEEWCQIEYELLRERGLWGPPIGSHLDKWMLEMTEGPCRMRKKMVRNDMFYNHYPYMPETEQETNVAKPARYRRAISYDSKEYYMRLASGNPTIVQDAIVETSEGEATQQEPEHGEDTIAKVKGLVKPPLKRSRSAPDGGDEENQEQLQDQIAESSSIEEEEKTDNATLLRLLEEGEKIQHMYRCARVQGLDTSEGLLLFGKEHFYVIDGFTMTATREIRDIETLPPNMHEPIIPRGARQGPSQLKRTCSIFAYEDIKEVHKRRYLLQPIAVEVFSGDGRNYLLAFQKGIRNKVYQRFLAVVPSLTDSSESVSGQRPNTSVEQGSGLLSTLVGEKSVTQRWERGEISNFQYLMHLNTLAGRSYNDLMQYPVFPWILADYDSEEVDLTNPKTFRNLAKPMGAQTDERLAQYKKRYKDWEDPNGETPAYHYGTHYSSAMIVASYLVRMEPFTQIFLRLQGGHFDLADRMFHSVREAWYSASKHNMADVKELIPEFFYLPEFLLNSNNFDLGCKQNGTKLGDVILPPWAKGDPREFIRVHREALECDYVSAHLHEWIDLIFGYKQQGPAAVEAVNVFHHLFYEGQVDIYNINDPLKETATIGFINNFGQIPKQLFKKPHPPKRVRSRLNGDSAGISVPPGSTSDKIFFHHLDNLRPSLTPVKELKEPVGQIVCTDKGILAVEQNKVLIPPTWNKTFAWGYADLSCRLGTYESDKAVTVYECLSEWGQILCAICPNPKLVITGGTSTVVCVWEMGTSKEKAKTLSLKQALLGHTDTVTCATASLAYHIIVSGSRDRTCIIWDLNKLSFLTQLRGHRAPVSALCINELTGDIVSCAGTYIHVWSINGNPVVSVNTFTGRSQQIVCCCVSEMNEWDTQNVIVTGHSDGVVRFWRMEFLQVPETPAPEPVEALEMQEDCPEAQIGQEAQDEDSSDSEADEQSSSQDPKDTFSQPSSAGHRPRAASCRATAPWCTDSGSDDSRRWSDQLSLDEKDGFVFVNYSEGQTRTHLQGPLNHPHPNPTEVRNYSRLKPGYRWERQLVFRSKLTMHTAFDRKDNAHPAEITALGVSKDHSRILIGDSRGRVFSWSVSDQPGRSAADHWVKDEGGDSCSGCSVRFSLTERRHHCRNCGQLFCQKCSRFQSEIKRLKISSPVRVCQNCYYNLQHERASEDGPRNC</sequence>
<evidence type="ECO:0000259" key="24">
    <source>
        <dbReference type="PROSITE" id="PS50197"/>
    </source>
</evidence>
<keyword evidence="13" id="KW-0862">Zinc</keyword>
<evidence type="ECO:0000256" key="19">
    <source>
        <dbReference type="ARBA" id="ARBA00069628"/>
    </source>
</evidence>
<dbReference type="InterPro" id="IPR019775">
    <property type="entry name" value="WD40_repeat_CS"/>
</dbReference>
<evidence type="ECO:0000256" key="2">
    <source>
        <dbReference type="ARBA" id="ARBA00004322"/>
    </source>
</evidence>
<dbReference type="SUPFAM" id="SSF50978">
    <property type="entry name" value="WD40 repeat-like"/>
    <property type="match status" value="1"/>
</dbReference>
<dbReference type="PROSITE" id="PS00678">
    <property type="entry name" value="WD_REPEATS_1"/>
    <property type="match status" value="1"/>
</dbReference>
<dbReference type="Pfam" id="PF14844">
    <property type="entry name" value="PH_BEACH"/>
    <property type="match status" value="1"/>
</dbReference>
<evidence type="ECO:0000256" key="6">
    <source>
        <dbReference type="ARBA" id="ARBA00022473"/>
    </source>
</evidence>
<dbReference type="GO" id="GO:0030424">
    <property type="term" value="C:axon"/>
    <property type="evidence" value="ECO:0007669"/>
    <property type="project" value="UniProtKB-SubCell"/>
</dbReference>
<evidence type="ECO:0000256" key="12">
    <source>
        <dbReference type="ARBA" id="ARBA00022771"/>
    </source>
</evidence>
<dbReference type="Gene3D" id="2.30.29.30">
    <property type="entry name" value="Pleckstrin-homology domain (PH domain)/Phosphotyrosine-binding domain (PTB)"/>
    <property type="match status" value="1"/>
</dbReference>
<evidence type="ECO:0000256" key="21">
    <source>
        <dbReference type="PROSITE-ProRule" id="PRU00221"/>
    </source>
</evidence>
<dbReference type="SUPFAM" id="SSF81837">
    <property type="entry name" value="BEACH domain"/>
    <property type="match status" value="1"/>
</dbReference>
<dbReference type="GO" id="GO:0016605">
    <property type="term" value="C:PML body"/>
    <property type="evidence" value="ECO:0007669"/>
    <property type="project" value="UniProtKB-SubCell"/>
</dbReference>
<comment type="subcellular location">
    <subcellularLocation>
        <location evidence="4">Cell projection</location>
        <location evidence="4">Axon</location>
    </subcellularLocation>
    <subcellularLocation>
        <location evidence="5">Cytoplasm</location>
        <location evidence="5">Cytosol</location>
    </subcellularLocation>
    <subcellularLocation>
        <location evidence="1">Membrane</location>
        <topology evidence="1">Peripheral membrane protein</topology>
        <orientation evidence="1">Cytoplasmic side</orientation>
    </subcellularLocation>
    <subcellularLocation>
        <location evidence="2">Nucleus</location>
        <location evidence="2">PML body</location>
    </subcellularLocation>
    <subcellularLocation>
        <location evidence="3">Perikaryon</location>
    </subcellularLocation>
</comment>
<evidence type="ECO:0000259" key="25">
    <source>
        <dbReference type="PROSITE" id="PS51783"/>
    </source>
</evidence>
<dbReference type="SMART" id="SM00320">
    <property type="entry name" value="WD40"/>
    <property type="match status" value="5"/>
</dbReference>
<comment type="caution">
    <text evidence="26">The sequence shown here is derived from an EMBL/GenBank/DDBJ whole genome shotgun (WGS) entry which is preliminary data.</text>
</comment>
<evidence type="ECO:0000256" key="15">
    <source>
        <dbReference type="ARBA" id="ARBA00023121"/>
    </source>
</evidence>
<dbReference type="InterPro" id="IPR015943">
    <property type="entry name" value="WD40/YVTN_repeat-like_dom_sf"/>
</dbReference>
<evidence type="ECO:0000256" key="22">
    <source>
        <dbReference type="SAM" id="MobiDB-lite"/>
    </source>
</evidence>
<feature type="region of interest" description="Disordered" evidence="22">
    <location>
        <begin position="1465"/>
        <end position="1527"/>
    </location>
</feature>
<evidence type="ECO:0000256" key="11">
    <source>
        <dbReference type="ARBA" id="ARBA00022737"/>
    </source>
</evidence>
<keyword evidence="14" id="KW-0072">Autophagy</keyword>
<feature type="compositionally biased region" description="Acidic residues" evidence="22">
    <location>
        <begin position="1470"/>
        <end position="1482"/>
    </location>
</feature>
<dbReference type="InterPro" id="IPR051944">
    <property type="entry name" value="BEACH_domain_protein"/>
</dbReference>
<evidence type="ECO:0000256" key="10">
    <source>
        <dbReference type="ARBA" id="ARBA00022723"/>
    </source>
</evidence>
<dbReference type="FunFam" id="3.30.40.10:FF:000028">
    <property type="entry name" value="Putative hepatocyte growth factor-regulated tyrosine kinase substrate"/>
    <property type="match status" value="1"/>
</dbReference>
<feature type="domain" description="BEACH" evidence="24">
    <location>
        <begin position="875"/>
        <end position="1168"/>
    </location>
</feature>
<dbReference type="SUPFAM" id="SSF50729">
    <property type="entry name" value="PH domain-like"/>
    <property type="match status" value="1"/>
</dbReference>
<evidence type="ECO:0000256" key="5">
    <source>
        <dbReference type="ARBA" id="ARBA00004514"/>
    </source>
</evidence>
<reference evidence="26 27" key="1">
    <citation type="journal article" date="2020" name="Nature">
        <title>Six reference-quality genomes reveal evolution of bat adaptations.</title>
        <authorList>
            <person name="Jebb D."/>
            <person name="Huang Z."/>
            <person name="Pippel M."/>
            <person name="Hughes G.M."/>
            <person name="Lavrichenko K."/>
            <person name="Devanna P."/>
            <person name="Winkler S."/>
            <person name="Jermiin L.S."/>
            <person name="Skirmuntt E.C."/>
            <person name="Katzourakis A."/>
            <person name="Burkitt-Gray L."/>
            <person name="Ray D.A."/>
            <person name="Sullivan K.A.M."/>
            <person name="Roscito J.G."/>
            <person name="Kirilenko B.M."/>
            <person name="Davalos L.M."/>
            <person name="Corthals A.P."/>
            <person name="Power M.L."/>
            <person name="Jones G."/>
            <person name="Ransome R.D."/>
            <person name="Dechmann D.K.N."/>
            <person name="Locatelli A.G."/>
            <person name="Puechmaille S.J."/>
            <person name="Fedrigo O."/>
            <person name="Jarvis E.D."/>
            <person name="Hiller M."/>
            <person name="Vernes S.C."/>
            <person name="Myers E.W."/>
            <person name="Teeling E.C."/>
        </authorList>
    </citation>
    <scope>NUCLEOTIDE SEQUENCE [LARGE SCALE GENOMIC DNA]</scope>
    <source>
        <strain evidence="26">Bat1K_MPI-CBG_1</strain>
    </source>
</reference>
<dbReference type="CDD" id="cd15719">
    <property type="entry name" value="FYVE_WDFY3"/>
    <property type="match status" value="1"/>
</dbReference>
<evidence type="ECO:0000256" key="20">
    <source>
        <dbReference type="PROSITE-ProRule" id="PRU00091"/>
    </source>
</evidence>
<dbReference type="Gene3D" id="3.30.40.10">
    <property type="entry name" value="Zinc/RING finger domain, C3HC4 (zinc finger)"/>
    <property type="match status" value="1"/>
</dbReference>
<dbReference type="PROSITE" id="PS50178">
    <property type="entry name" value="ZF_FYVE"/>
    <property type="match status" value="1"/>
</dbReference>
<dbReference type="GO" id="GO:0008270">
    <property type="term" value="F:zinc ion binding"/>
    <property type="evidence" value="ECO:0007669"/>
    <property type="project" value="UniProtKB-KW"/>
</dbReference>
<evidence type="ECO:0000256" key="8">
    <source>
        <dbReference type="ARBA" id="ARBA00022553"/>
    </source>
</evidence>
<dbReference type="InterPro" id="IPR036322">
    <property type="entry name" value="WD40_repeat_dom_sf"/>
</dbReference>
<dbReference type="SUPFAM" id="SSF57903">
    <property type="entry name" value="FYVE/PHD zinc finger"/>
    <property type="match status" value="1"/>
</dbReference>
<feature type="domain" description="BEACH-type PH" evidence="25">
    <location>
        <begin position="723"/>
        <end position="848"/>
    </location>
</feature>
<dbReference type="GO" id="GO:0016020">
    <property type="term" value="C:membrane"/>
    <property type="evidence" value="ECO:0007669"/>
    <property type="project" value="UniProtKB-SubCell"/>
</dbReference>
<dbReference type="PANTHER" id="PTHR46108:SF1">
    <property type="entry name" value="WD REPEAT AND FYVE DOMAIN-CONTAINING PROTEIN 3"/>
    <property type="match status" value="1"/>
</dbReference>
<dbReference type="InterPro" id="IPR000409">
    <property type="entry name" value="BEACH_dom"/>
</dbReference>
<dbReference type="Gene3D" id="2.130.10.10">
    <property type="entry name" value="YVTN repeat-like/Quinoprotein amine dehydrogenase"/>
    <property type="match status" value="1"/>
</dbReference>
<dbReference type="GO" id="GO:0035973">
    <property type="term" value="P:aggrephagy"/>
    <property type="evidence" value="ECO:0007669"/>
    <property type="project" value="TreeGrafter"/>
</dbReference>
<dbReference type="GO" id="GO:0043204">
    <property type="term" value="C:perikaryon"/>
    <property type="evidence" value="ECO:0007669"/>
    <property type="project" value="UniProtKB-SubCell"/>
</dbReference>
<gene>
    <name evidence="26" type="ORF">HJG60_020254</name>
</gene>
<organism evidence="26 27">
    <name type="scientific">Phyllostomus discolor</name>
    <name type="common">pale spear-nosed bat</name>
    <dbReference type="NCBI Taxonomy" id="89673"/>
    <lineage>
        <taxon>Eukaryota</taxon>
        <taxon>Metazoa</taxon>
        <taxon>Chordata</taxon>
        <taxon>Craniata</taxon>
        <taxon>Vertebrata</taxon>
        <taxon>Euteleostomi</taxon>
        <taxon>Mammalia</taxon>
        <taxon>Eutheria</taxon>
        <taxon>Laurasiatheria</taxon>
        <taxon>Chiroptera</taxon>
        <taxon>Yangochiroptera</taxon>
        <taxon>Phyllostomidae</taxon>
        <taxon>Phyllostominae</taxon>
        <taxon>Phyllostomus</taxon>
    </lineage>
</organism>
<dbReference type="InterPro" id="IPR001680">
    <property type="entry name" value="WD40_rpt"/>
</dbReference>
<evidence type="ECO:0000256" key="4">
    <source>
        <dbReference type="ARBA" id="ARBA00004489"/>
    </source>
</evidence>
<evidence type="ECO:0000256" key="13">
    <source>
        <dbReference type="ARBA" id="ARBA00022833"/>
    </source>
</evidence>
<dbReference type="GO" id="GO:0005829">
    <property type="term" value="C:cytosol"/>
    <property type="evidence" value="ECO:0007669"/>
    <property type="project" value="UniProtKB-SubCell"/>
</dbReference>
<evidence type="ECO:0000256" key="1">
    <source>
        <dbReference type="ARBA" id="ARBA00004287"/>
    </source>
</evidence>
<keyword evidence="11" id="KW-0677">Repeat</keyword>
<dbReference type="InterPro" id="IPR013083">
    <property type="entry name" value="Znf_RING/FYVE/PHD"/>
</dbReference>
<dbReference type="Pfam" id="PF01363">
    <property type="entry name" value="FYVE"/>
    <property type="match status" value="1"/>
</dbReference>
<dbReference type="PROSITE" id="PS50082">
    <property type="entry name" value="WD_REPEATS_2"/>
    <property type="match status" value="1"/>
</dbReference>
<protein>
    <recommendedName>
        <fullName evidence="19">WD repeat and FYVE domain-containing protein 3</fullName>
    </recommendedName>
</protein>
<dbReference type="FunFam" id="2.130.10.10:FF:000293">
    <property type="entry name" value="WD repeat and FYVE domain-containing protein 3"/>
    <property type="match status" value="1"/>
</dbReference>
<keyword evidence="6" id="KW-0217">Developmental protein</keyword>
<dbReference type="InterPro" id="IPR017455">
    <property type="entry name" value="Znf_FYVE-rel"/>
</dbReference>
<dbReference type="InterPro" id="IPR011011">
    <property type="entry name" value="Znf_FYVE_PHD"/>
</dbReference>
<evidence type="ECO:0000256" key="16">
    <source>
        <dbReference type="ARBA" id="ARBA00023136"/>
    </source>
</evidence>
<dbReference type="Pfam" id="PF00400">
    <property type="entry name" value="WD40"/>
    <property type="match status" value="2"/>
</dbReference>
<dbReference type="InterPro" id="IPR036372">
    <property type="entry name" value="BEACH_dom_sf"/>
</dbReference>
<keyword evidence="17" id="KW-0539">Nucleus</keyword>
<dbReference type="PROSITE" id="PS50197">
    <property type="entry name" value="BEACH"/>
    <property type="match status" value="1"/>
</dbReference>
<evidence type="ECO:0000256" key="9">
    <source>
        <dbReference type="ARBA" id="ARBA00022574"/>
    </source>
</evidence>
<dbReference type="Pfam" id="PF02138">
    <property type="entry name" value="Beach"/>
    <property type="match status" value="1"/>
</dbReference>
<dbReference type="Proteomes" id="UP000664940">
    <property type="component" value="Unassembled WGS sequence"/>
</dbReference>
<keyword evidence="12 20" id="KW-0863">Zinc-finger</keyword>
<feature type="region of interest" description="Disordered" evidence="22">
    <location>
        <begin position="652"/>
        <end position="715"/>
    </location>
</feature>
<name>A0A834BJ51_9CHIR</name>
<evidence type="ECO:0000256" key="18">
    <source>
        <dbReference type="ARBA" id="ARBA00023273"/>
    </source>
</evidence>
<dbReference type="Gene3D" id="1.10.1540.10">
    <property type="entry name" value="BEACH domain"/>
    <property type="match status" value="1"/>
</dbReference>
<evidence type="ECO:0000256" key="14">
    <source>
        <dbReference type="ARBA" id="ARBA00023006"/>
    </source>
</evidence>
<evidence type="ECO:0000256" key="17">
    <source>
        <dbReference type="ARBA" id="ARBA00023242"/>
    </source>
</evidence>
<dbReference type="CDD" id="cd06071">
    <property type="entry name" value="Beach"/>
    <property type="match status" value="1"/>
</dbReference>
<evidence type="ECO:0000313" key="26">
    <source>
        <dbReference type="EMBL" id="KAF6133728.1"/>
    </source>
</evidence>
<evidence type="ECO:0000313" key="27">
    <source>
        <dbReference type="Proteomes" id="UP000664940"/>
    </source>
</evidence>
<proteinExistence type="predicted"/>
<feature type="repeat" description="WD" evidence="21">
    <location>
        <begin position="1315"/>
        <end position="1356"/>
    </location>
</feature>
<dbReference type="PROSITE" id="PS51783">
    <property type="entry name" value="PH_BEACH"/>
    <property type="match status" value="1"/>
</dbReference>
<dbReference type="SMART" id="SM00064">
    <property type="entry name" value="FYVE"/>
    <property type="match status" value="1"/>
</dbReference>
<evidence type="ECO:0000256" key="7">
    <source>
        <dbReference type="ARBA" id="ARBA00022490"/>
    </source>
</evidence>
<dbReference type="EMBL" id="JABVXQ010000001">
    <property type="protein sequence ID" value="KAF6133728.1"/>
    <property type="molecule type" value="Genomic_DNA"/>
</dbReference>
<evidence type="ECO:0000259" key="23">
    <source>
        <dbReference type="PROSITE" id="PS50178"/>
    </source>
</evidence>
<keyword evidence="16" id="KW-0472">Membrane</keyword>